<dbReference type="GO" id="GO:0015031">
    <property type="term" value="P:protein transport"/>
    <property type="evidence" value="ECO:0007669"/>
    <property type="project" value="UniProtKB-KW"/>
</dbReference>
<dbReference type="Proteomes" id="UP000306420">
    <property type="component" value="Unassembled WGS sequence"/>
</dbReference>
<keyword evidence="5" id="KW-0571">Peptide transport</keyword>
<comment type="caution">
    <text evidence="8">The sequence shown here is derived from an EMBL/GenBank/DDBJ whole genome shotgun (WGS) entry which is preliminary data.</text>
</comment>
<evidence type="ECO:0000256" key="2">
    <source>
        <dbReference type="ARBA" id="ARBA00022448"/>
    </source>
</evidence>
<dbReference type="GO" id="GO:0015833">
    <property type="term" value="P:peptide transport"/>
    <property type="evidence" value="ECO:0007669"/>
    <property type="project" value="UniProtKB-KW"/>
</dbReference>
<dbReference type="OrthoDB" id="9802264at2"/>
<feature type="domain" description="ABC transporter" evidence="7">
    <location>
        <begin position="5"/>
        <end position="256"/>
    </location>
</feature>
<keyword evidence="6" id="KW-0653">Protein transport</keyword>
<reference evidence="8 9" key="1">
    <citation type="submission" date="2019-05" db="EMBL/GenBank/DDBJ databases">
        <title>The metagenome of a microbial culture collection derived from dairy environment covers the genomic content of the human microbiome.</title>
        <authorList>
            <person name="Roder T."/>
            <person name="Wuthrich D."/>
            <person name="Sattari Z."/>
            <person name="Von Ah U."/>
            <person name="Bar C."/>
            <person name="Ronchi F."/>
            <person name="Macpherson A.J."/>
            <person name="Ganal-Vonarburg S.C."/>
            <person name="Bruggmann R."/>
            <person name="Vergeres G."/>
        </authorList>
    </citation>
    <scope>NUCLEOTIDE SEQUENCE [LARGE SCALE GENOMIC DNA]</scope>
    <source>
        <strain evidence="8 9">FAM 24227</strain>
    </source>
</reference>
<dbReference type="GO" id="GO:0055085">
    <property type="term" value="P:transmembrane transport"/>
    <property type="evidence" value="ECO:0007669"/>
    <property type="project" value="UniProtKB-ARBA"/>
</dbReference>
<dbReference type="NCBIfam" id="NF007739">
    <property type="entry name" value="PRK10419.1"/>
    <property type="match status" value="2"/>
</dbReference>
<dbReference type="InterPro" id="IPR017871">
    <property type="entry name" value="ABC_transporter-like_CS"/>
</dbReference>
<organism evidence="8 9">
    <name type="scientific">Ruoffia tabacinasalis</name>
    <dbReference type="NCBI Taxonomy" id="87458"/>
    <lineage>
        <taxon>Bacteria</taxon>
        <taxon>Bacillati</taxon>
        <taxon>Bacillota</taxon>
        <taxon>Bacilli</taxon>
        <taxon>Lactobacillales</taxon>
        <taxon>Aerococcaceae</taxon>
        <taxon>Ruoffia</taxon>
    </lineage>
</organism>
<keyword evidence="2" id="KW-0813">Transport</keyword>
<dbReference type="InterPro" id="IPR003593">
    <property type="entry name" value="AAA+_ATPase"/>
</dbReference>
<evidence type="ECO:0000256" key="3">
    <source>
        <dbReference type="ARBA" id="ARBA00022741"/>
    </source>
</evidence>
<dbReference type="PANTHER" id="PTHR43776">
    <property type="entry name" value="TRANSPORT ATP-BINDING PROTEIN"/>
    <property type="match status" value="1"/>
</dbReference>
<evidence type="ECO:0000313" key="9">
    <source>
        <dbReference type="Proteomes" id="UP000306420"/>
    </source>
</evidence>
<evidence type="ECO:0000256" key="1">
    <source>
        <dbReference type="ARBA" id="ARBA00005417"/>
    </source>
</evidence>
<protein>
    <submittedName>
        <fullName evidence="8">ABC transporter ATP-binding protein</fullName>
    </submittedName>
</protein>
<dbReference type="RefSeq" id="WP_138403795.1">
    <property type="nucleotide sequence ID" value="NZ_VBSP01000004.1"/>
</dbReference>
<dbReference type="Pfam" id="PF08352">
    <property type="entry name" value="oligo_HPY"/>
    <property type="match status" value="2"/>
</dbReference>
<sequence length="567" mass="63284">MSEILKVNQLGLSFESEDQQEEVLKNISFSVEKGEIVGIIGESGSGKSMTARSITQLLPDNAMIHPESEIEFNGQKLLDIKPKALRKILGEEIGMIFQDPLSSLNPTMTVGDQVVEVIGLHQRMSKKQAREKTIELMTSIGIKDAQTRFNHYPHEFSGGMRQRIMIAIALAANPSLLIADEPTTALDVTIQAQILALIKELQKELNLSVVLITHDFGVVAQICSRVIVMQKGEIVEQGPIDEIFNHPQHPYTRLLLDAVPRIEEEKNTQEKDKAQPLISVEQLEQVFDIGKGKQLKAVNQVNLDIYKGETLGLVGESGSGKSTLGRAILQLYKPTSGRIIFQGFDLQQLTKAEMLKVRKDMQIIFQDPYASLNPRMKVEDIIGEALDTHGLVKNSKERRARVEELLRLVELDPNFATRFPHEFSGGQRQRIGIARALAVEPDFIVADEPLSALDVSIQAQIIELLKKLQDKLGLTYLFIAHDLAVVKQISDRVAVMKQGQIVEVAETNELYSNPLHPYTQQLLQAVPRLDAQMKSKVVDSNPLKAWQPNKEVVALKEVTPGHYVANY</sequence>
<feature type="domain" description="ABC transporter" evidence="7">
    <location>
        <begin position="281"/>
        <end position="523"/>
    </location>
</feature>
<keyword evidence="3" id="KW-0547">Nucleotide-binding</keyword>
<dbReference type="AlphaFoldDB" id="A0A5R9EFB7"/>
<dbReference type="PROSITE" id="PS00211">
    <property type="entry name" value="ABC_TRANSPORTER_1"/>
    <property type="match status" value="2"/>
</dbReference>
<dbReference type="InterPro" id="IPR050319">
    <property type="entry name" value="ABC_transp_ATP-bind"/>
</dbReference>
<dbReference type="InterPro" id="IPR027417">
    <property type="entry name" value="P-loop_NTPase"/>
</dbReference>
<dbReference type="NCBIfam" id="NF008453">
    <property type="entry name" value="PRK11308.1"/>
    <property type="match status" value="2"/>
</dbReference>
<keyword evidence="4 8" id="KW-0067">ATP-binding</keyword>
<dbReference type="SMART" id="SM00382">
    <property type="entry name" value="AAA"/>
    <property type="match status" value="2"/>
</dbReference>
<dbReference type="GO" id="GO:0005524">
    <property type="term" value="F:ATP binding"/>
    <property type="evidence" value="ECO:0007669"/>
    <property type="project" value="UniProtKB-KW"/>
</dbReference>
<evidence type="ECO:0000256" key="4">
    <source>
        <dbReference type="ARBA" id="ARBA00022840"/>
    </source>
</evidence>
<dbReference type="Pfam" id="PF00005">
    <property type="entry name" value="ABC_tran"/>
    <property type="match status" value="2"/>
</dbReference>
<dbReference type="Gene3D" id="3.40.50.300">
    <property type="entry name" value="P-loop containing nucleotide triphosphate hydrolases"/>
    <property type="match status" value="2"/>
</dbReference>
<dbReference type="InterPro" id="IPR003439">
    <property type="entry name" value="ABC_transporter-like_ATP-bd"/>
</dbReference>
<dbReference type="InterPro" id="IPR013563">
    <property type="entry name" value="Oligopep_ABC_C"/>
</dbReference>
<gene>
    <name evidence="8" type="ORF">FEZ33_02380</name>
</gene>
<accession>A0A5R9EFB7</accession>
<evidence type="ECO:0000259" key="7">
    <source>
        <dbReference type="PROSITE" id="PS50893"/>
    </source>
</evidence>
<evidence type="ECO:0000256" key="5">
    <source>
        <dbReference type="ARBA" id="ARBA00022856"/>
    </source>
</evidence>
<dbReference type="EMBL" id="VBSP01000004">
    <property type="protein sequence ID" value="TLQ49085.1"/>
    <property type="molecule type" value="Genomic_DNA"/>
</dbReference>
<name>A0A5R9EFB7_9LACT</name>
<dbReference type="SUPFAM" id="SSF52540">
    <property type="entry name" value="P-loop containing nucleoside triphosphate hydrolases"/>
    <property type="match status" value="2"/>
</dbReference>
<evidence type="ECO:0000256" key="6">
    <source>
        <dbReference type="ARBA" id="ARBA00022927"/>
    </source>
</evidence>
<dbReference type="PROSITE" id="PS50893">
    <property type="entry name" value="ABC_TRANSPORTER_2"/>
    <property type="match status" value="2"/>
</dbReference>
<dbReference type="FunFam" id="3.40.50.300:FF:000016">
    <property type="entry name" value="Oligopeptide ABC transporter ATP-binding component"/>
    <property type="match status" value="2"/>
</dbReference>
<evidence type="ECO:0000313" key="8">
    <source>
        <dbReference type="EMBL" id="TLQ49085.1"/>
    </source>
</evidence>
<proteinExistence type="inferred from homology"/>
<comment type="similarity">
    <text evidence="1">Belongs to the ABC transporter superfamily.</text>
</comment>
<dbReference type="CDD" id="cd03257">
    <property type="entry name" value="ABC_NikE_OppD_transporters"/>
    <property type="match status" value="2"/>
</dbReference>
<dbReference type="GO" id="GO:0016887">
    <property type="term" value="F:ATP hydrolysis activity"/>
    <property type="evidence" value="ECO:0007669"/>
    <property type="project" value="InterPro"/>
</dbReference>